<dbReference type="CDD" id="cd17503">
    <property type="entry name" value="MFS_LmrB_MDR_like"/>
    <property type="match status" value="1"/>
</dbReference>
<dbReference type="Pfam" id="PF07690">
    <property type="entry name" value="MFS_1"/>
    <property type="match status" value="1"/>
</dbReference>
<dbReference type="STRING" id="1888892.BFL28_14570"/>
<feature type="transmembrane region" description="Helical" evidence="9">
    <location>
        <begin position="325"/>
        <end position="344"/>
    </location>
</feature>
<dbReference type="InterPro" id="IPR036259">
    <property type="entry name" value="MFS_trans_sf"/>
</dbReference>
<reference evidence="11 12" key="1">
    <citation type="submission" date="2016-08" db="EMBL/GenBank/DDBJ databases">
        <title>Draft genome of the agarase producing Sphingomonas sp. MCT13.</title>
        <authorList>
            <person name="D'Andrea M.M."/>
            <person name="Rossolini G.M."/>
            <person name="Thaller M.C."/>
        </authorList>
    </citation>
    <scope>NUCLEOTIDE SEQUENCE [LARGE SCALE GENOMIC DNA]</scope>
    <source>
        <strain evidence="11 12">MCT13</strain>
    </source>
</reference>
<sequence length="528" mass="56257">MATAAAPDQAGSPPAPPPATGAALPVRNKGLLTFGVMLATIMQILDTTIANVALPHMQTALGATADTITWVLTSYIVASAIAIPITGWISDRIGSRNLFLLSIVGFIIASALCGAAQNLEEMVAFRVLQGIAAAFMNPLSQTVMLDINAPKDQQRAMAVWGMGIMVGPILGPVLGGYLTDNFDWRWVFYVNLPLGVICLVILWFLLPSRPIRKRSFDVFGFSLLAIGIGALQLMLDRGQGEDWFTSAEIWIETLVALIALWMFAVHMATGRNPMFERGLWKNRNLVTALGFMQVVGVVMMATMALLPPMLQSLFGYSVIDTGLLLVPRGVGVLLTMGLSARLVAKGVDPRLLVGAGFALAAWSLYDMTQWTLVMNSQPFIISGFVQGLGMGLIFMPLNGMAFATLPAHQRTEGASLLNLSRSIGASIGISAVTTVLARSTQTSHADLAQNVTAERLQTLDPGLLANLGGQTDAILAMANAEVTRQAAMIAYLNDFKAMMIVTVLAIPLVLFLKKPKGPVANDPAAAGH</sequence>
<evidence type="ECO:0000259" key="10">
    <source>
        <dbReference type="PROSITE" id="PS50850"/>
    </source>
</evidence>
<feature type="region of interest" description="Disordered" evidence="8">
    <location>
        <begin position="1"/>
        <end position="20"/>
    </location>
</feature>
<dbReference type="Gene3D" id="1.20.1250.20">
    <property type="entry name" value="MFS general substrate transporter like domains"/>
    <property type="match status" value="1"/>
</dbReference>
<evidence type="ECO:0000256" key="2">
    <source>
        <dbReference type="ARBA" id="ARBA00008537"/>
    </source>
</evidence>
<name>A0A1E3LX46_9SPHN</name>
<keyword evidence="3" id="KW-0813">Transport</keyword>
<keyword evidence="12" id="KW-1185">Reference proteome</keyword>
<dbReference type="PANTHER" id="PTHR42718">
    <property type="entry name" value="MAJOR FACILITATOR SUPERFAMILY MULTIDRUG TRANSPORTER MFSC"/>
    <property type="match status" value="1"/>
</dbReference>
<evidence type="ECO:0000256" key="6">
    <source>
        <dbReference type="ARBA" id="ARBA00022989"/>
    </source>
</evidence>
<dbReference type="EMBL" id="MDDS01000016">
    <property type="protein sequence ID" value="ODP38341.1"/>
    <property type="molecule type" value="Genomic_DNA"/>
</dbReference>
<evidence type="ECO:0000256" key="8">
    <source>
        <dbReference type="SAM" id="MobiDB-lite"/>
    </source>
</evidence>
<keyword evidence="4" id="KW-1003">Cell membrane</keyword>
<feature type="transmembrane region" description="Helical" evidence="9">
    <location>
        <begin position="184"/>
        <end position="206"/>
    </location>
</feature>
<feature type="transmembrane region" description="Helical" evidence="9">
    <location>
        <begin position="247"/>
        <end position="265"/>
    </location>
</feature>
<dbReference type="PROSITE" id="PS50850">
    <property type="entry name" value="MFS"/>
    <property type="match status" value="1"/>
</dbReference>
<dbReference type="NCBIfam" id="TIGR00711">
    <property type="entry name" value="efflux_EmrB"/>
    <property type="match status" value="1"/>
</dbReference>
<dbReference type="RefSeq" id="WP_069319993.1">
    <property type="nucleotide sequence ID" value="NZ_MDDS01000016.1"/>
</dbReference>
<comment type="similarity">
    <text evidence="2">Belongs to the major facilitator superfamily. EmrB family.</text>
</comment>
<keyword evidence="7 9" id="KW-0472">Membrane</keyword>
<dbReference type="InterPro" id="IPR004638">
    <property type="entry name" value="EmrB-like"/>
</dbReference>
<feature type="transmembrane region" description="Helical" evidence="9">
    <location>
        <begin position="495"/>
        <end position="512"/>
    </location>
</feature>
<feature type="transmembrane region" description="Helical" evidence="9">
    <location>
        <begin position="123"/>
        <end position="145"/>
    </location>
</feature>
<feature type="transmembrane region" description="Helical" evidence="9">
    <location>
        <begin position="67"/>
        <end position="86"/>
    </location>
</feature>
<feature type="transmembrane region" description="Helical" evidence="9">
    <location>
        <begin position="31"/>
        <end position="55"/>
    </location>
</feature>
<proteinExistence type="inferred from homology"/>
<feature type="transmembrane region" description="Helical" evidence="9">
    <location>
        <begin position="157"/>
        <end position="178"/>
    </location>
</feature>
<organism evidence="11 12">
    <name type="scientific">Sphingomonas turrisvirgatae</name>
    <dbReference type="NCBI Taxonomy" id="1888892"/>
    <lineage>
        <taxon>Bacteria</taxon>
        <taxon>Pseudomonadati</taxon>
        <taxon>Pseudomonadota</taxon>
        <taxon>Alphaproteobacteria</taxon>
        <taxon>Sphingomonadales</taxon>
        <taxon>Sphingomonadaceae</taxon>
        <taxon>Sphingomonas</taxon>
    </lineage>
</organism>
<evidence type="ECO:0000256" key="9">
    <source>
        <dbReference type="SAM" id="Phobius"/>
    </source>
</evidence>
<feature type="transmembrane region" description="Helical" evidence="9">
    <location>
        <begin position="98"/>
        <end position="117"/>
    </location>
</feature>
<dbReference type="Gene3D" id="1.20.1720.10">
    <property type="entry name" value="Multidrug resistance protein D"/>
    <property type="match status" value="1"/>
</dbReference>
<dbReference type="GO" id="GO:0005886">
    <property type="term" value="C:plasma membrane"/>
    <property type="evidence" value="ECO:0007669"/>
    <property type="project" value="UniProtKB-SubCell"/>
</dbReference>
<accession>A0A1E3LX46</accession>
<protein>
    <submittedName>
        <fullName evidence="11">EmrB/QacA family drug resistance transporter</fullName>
    </submittedName>
</protein>
<keyword evidence="5 9" id="KW-0812">Transmembrane</keyword>
<feature type="transmembrane region" description="Helical" evidence="9">
    <location>
        <begin position="379"/>
        <end position="404"/>
    </location>
</feature>
<feature type="compositionally biased region" description="Low complexity" evidence="8">
    <location>
        <begin position="1"/>
        <end position="12"/>
    </location>
</feature>
<evidence type="ECO:0000256" key="5">
    <source>
        <dbReference type="ARBA" id="ARBA00022692"/>
    </source>
</evidence>
<gene>
    <name evidence="11" type="ORF">BFL28_14570</name>
</gene>
<dbReference type="AlphaFoldDB" id="A0A1E3LX46"/>
<dbReference type="GO" id="GO:0022857">
    <property type="term" value="F:transmembrane transporter activity"/>
    <property type="evidence" value="ECO:0007669"/>
    <property type="project" value="InterPro"/>
</dbReference>
<dbReference type="InterPro" id="IPR020846">
    <property type="entry name" value="MFS_dom"/>
</dbReference>
<evidence type="ECO:0000256" key="3">
    <source>
        <dbReference type="ARBA" id="ARBA00022448"/>
    </source>
</evidence>
<evidence type="ECO:0000313" key="12">
    <source>
        <dbReference type="Proteomes" id="UP000094487"/>
    </source>
</evidence>
<comment type="caution">
    <text evidence="11">The sequence shown here is derived from an EMBL/GenBank/DDBJ whole genome shotgun (WGS) entry which is preliminary data.</text>
</comment>
<keyword evidence="6 9" id="KW-1133">Transmembrane helix</keyword>
<evidence type="ECO:0000256" key="4">
    <source>
        <dbReference type="ARBA" id="ARBA00022475"/>
    </source>
</evidence>
<dbReference type="OrthoDB" id="9812221at2"/>
<feature type="domain" description="Major facilitator superfamily (MFS) profile" evidence="10">
    <location>
        <begin position="32"/>
        <end position="517"/>
    </location>
</feature>
<evidence type="ECO:0000313" key="11">
    <source>
        <dbReference type="EMBL" id="ODP38341.1"/>
    </source>
</evidence>
<dbReference type="SUPFAM" id="SSF103473">
    <property type="entry name" value="MFS general substrate transporter"/>
    <property type="match status" value="1"/>
</dbReference>
<dbReference type="InterPro" id="IPR011701">
    <property type="entry name" value="MFS"/>
</dbReference>
<evidence type="ECO:0000256" key="1">
    <source>
        <dbReference type="ARBA" id="ARBA00004651"/>
    </source>
</evidence>
<feature type="transmembrane region" description="Helical" evidence="9">
    <location>
        <begin position="218"/>
        <end position="235"/>
    </location>
</feature>
<feature type="transmembrane region" description="Helical" evidence="9">
    <location>
        <begin position="285"/>
        <end position="305"/>
    </location>
</feature>
<feature type="transmembrane region" description="Helical" evidence="9">
    <location>
        <begin position="351"/>
        <end position="373"/>
    </location>
</feature>
<dbReference type="PANTHER" id="PTHR42718:SF9">
    <property type="entry name" value="MAJOR FACILITATOR SUPERFAMILY MULTIDRUG TRANSPORTER MFSC"/>
    <property type="match status" value="1"/>
</dbReference>
<comment type="subcellular location">
    <subcellularLocation>
        <location evidence="1">Cell membrane</location>
        <topology evidence="1">Multi-pass membrane protein</topology>
    </subcellularLocation>
</comment>
<evidence type="ECO:0000256" key="7">
    <source>
        <dbReference type="ARBA" id="ARBA00023136"/>
    </source>
</evidence>
<dbReference type="Proteomes" id="UP000094487">
    <property type="component" value="Unassembled WGS sequence"/>
</dbReference>